<protein>
    <submittedName>
        <fullName evidence="1">Uncharacterized protein</fullName>
    </submittedName>
</protein>
<dbReference type="AlphaFoldDB" id="A0A9J6A4J6"/>
<evidence type="ECO:0000313" key="2">
    <source>
        <dbReference type="Proteomes" id="UP000824120"/>
    </source>
</evidence>
<sequence>MQVMKTINKQPSRSFLYVASPQARRSLRLGFFRRLQISKNQKMVPAAKLIPPYRMGDQIWCARATIGSKFCRRGSNSTLRNIHSSSFPQFINFDCKYALYSVLWSFTTWVSEEANPKFKDN</sequence>
<gene>
    <name evidence="1" type="ORF">H5410_018839</name>
</gene>
<proteinExistence type="predicted"/>
<name>A0A9J6A4J6_SOLCO</name>
<keyword evidence="2" id="KW-1185">Reference proteome</keyword>
<evidence type="ECO:0000313" key="1">
    <source>
        <dbReference type="EMBL" id="KAG5619015.1"/>
    </source>
</evidence>
<organism evidence="1 2">
    <name type="scientific">Solanum commersonii</name>
    <name type="common">Commerson's wild potato</name>
    <name type="synonym">Commerson's nightshade</name>
    <dbReference type="NCBI Taxonomy" id="4109"/>
    <lineage>
        <taxon>Eukaryota</taxon>
        <taxon>Viridiplantae</taxon>
        <taxon>Streptophyta</taxon>
        <taxon>Embryophyta</taxon>
        <taxon>Tracheophyta</taxon>
        <taxon>Spermatophyta</taxon>
        <taxon>Magnoliopsida</taxon>
        <taxon>eudicotyledons</taxon>
        <taxon>Gunneridae</taxon>
        <taxon>Pentapetalae</taxon>
        <taxon>asterids</taxon>
        <taxon>lamiids</taxon>
        <taxon>Solanales</taxon>
        <taxon>Solanaceae</taxon>
        <taxon>Solanoideae</taxon>
        <taxon>Solaneae</taxon>
        <taxon>Solanum</taxon>
    </lineage>
</organism>
<comment type="caution">
    <text evidence="1">The sequence shown here is derived from an EMBL/GenBank/DDBJ whole genome shotgun (WGS) entry which is preliminary data.</text>
</comment>
<reference evidence="1 2" key="1">
    <citation type="submission" date="2020-09" db="EMBL/GenBank/DDBJ databases">
        <title>De no assembly of potato wild relative species, Solanum commersonii.</title>
        <authorList>
            <person name="Cho K."/>
        </authorList>
    </citation>
    <scope>NUCLEOTIDE SEQUENCE [LARGE SCALE GENOMIC DNA]</scope>
    <source>
        <strain evidence="1">LZ3.2</strain>
        <tissue evidence="1">Leaf</tissue>
    </source>
</reference>
<dbReference type="Proteomes" id="UP000824120">
    <property type="component" value="Chromosome 3"/>
</dbReference>
<dbReference type="EMBL" id="JACXVP010000003">
    <property type="protein sequence ID" value="KAG5619015.1"/>
    <property type="molecule type" value="Genomic_DNA"/>
</dbReference>
<accession>A0A9J6A4J6</accession>